<gene>
    <name evidence="4" type="ORF">C1H76_1642</name>
</gene>
<evidence type="ECO:0000313" key="4">
    <source>
        <dbReference type="EMBL" id="TKX26066.1"/>
    </source>
</evidence>
<evidence type="ECO:0000256" key="1">
    <source>
        <dbReference type="SAM" id="MobiDB-lite"/>
    </source>
</evidence>
<keyword evidence="2" id="KW-0472">Membrane</keyword>
<reference evidence="4 5" key="1">
    <citation type="submission" date="2018-02" db="EMBL/GenBank/DDBJ databases">
        <title>Draft genome sequences of Elsinoe sp., causing black scab on jojoba.</title>
        <authorList>
            <person name="Stodart B."/>
            <person name="Jeffress S."/>
            <person name="Ash G."/>
            <person name="Arun Chinnappa K."/>
        </authorList>
    </citation>
    <scope>NUCLEOTIDE SEQUENCE [LARGE SCALE GENOMIC DNA]</scope>
    <source>
        <strain evidence="4 5">Hillstone_2</strain>
    </source>
</reference>
<feature type="compositionally biased region" description="Low complexity" evidence="1">
    <location>
        <begin position="245"/>
        <end position="259"/>
    </location>
</feature>
<comment type="caution">
    <text evidence="4">The sequence shown here is derived from an EMBL/GenBank/DDBJ whole genome shotgun (WGS) entry which is preliminary data.</text>
</comment>
<name>A0A4U7BAQ4_9PEZI</name>
<feature type="region of interest" description="Disordered" evidence="1">
    <location>
        <begin position="275"/>
        <end position="314"/>
    </location>
</feature>
<feature type="transmembrane region" description="Helical" evidence="2">
    <location>
        <begin position="170"/>
        <end position="191"/>
    </location>
</feature>
<feature type="region of interest" description="Disordered" evidence="1">
    <location>
        <begin position="113"/>
        <end position="159"/>
    </location>
</feature>
<feature type="region of interest" description="Disordered" evidence="1">
    <location>
        <begin position="241"/>
        <end position="263"/>
    </location>
</feature>
<evidence type="ECO:0000256" key="2">
    <source>
        <dbReference type="SAM" id="Phobius"/>
    </source>
</evidence>
<evidence type="ECO:0008006" key="6">
    <source>
        <dbReference type="Google" id="ProtNLM"/>
    </source>
</evidence>
<feature type="chain" id="PRO_5020852386" description="Integral membrane protein" evidence="3">
    <location>
        <begin position="26"/>
        <end position="314"/>
    </location>
</feature>
<accession>A0A4U7BAQ4</accession>
<keyword evidence="2" id="KW-0812">Transmembrane</keyword>
<dbReference type="EMBL" id="PTQR01000017">
    <property type="protein sequence ID" value="TKX26066.1"/>
    <property type="molecule type" value="Genomic_DNA"/>
</dbReference>
<evidence type="ECO:0000256" key="3">
    <source>
        <dbReference type="SAM" id="SignalP"/>
    </source>
</evidence>
<evidence type="ECO:0000313" key="5">
    <source>
        <dbReference type="Proteomes" id="UP000308133"/>
    </source>
</evidence>
<feature type="compositionally biased region" description="Low complexity" evidence="1">
    <location>
        <begin position="113"/>
        <end position="158"/>
    </location>
</feature>
<sequence length="314" mass="32960">MFLQSSHWALCVALLCSQTFSAVTAQQLLSFGSNALPTCAQNCQYLSQAQAACVPPAAPATGQATYLACFCQSAYLVNLRSDATQLCGNVCQGSDLPLISQWYTNTCAAGTNNQAPQQTTTTAPAGAAPTTATTSTTSAATSTATQAGQSGASATSSNRNQSWWAGHWKWVLMVILIAVILSLLTVLGVWLRRRHRRKRDMMGGRFNDGITTRTTGNMQPMTTTTSTGLVAFPYQGSAMGQDANRSMSNSGLGSSANLSRARESDREAVRLAGAVAASGEDVHRARGAAVPPGADAAMSKGKRPARLSEERGRN</sequence>
<feature type="signal peptide" evidence="3">
    <location>
        <begin position="1"/>
        <end position="25"/>
    </location>
</feature>
<dbReference type="Proteomes" id="UP000308133">
    <property type="component" value="Unassembled WGS sequence"/>
</dbReference>
<keyword evidence="2" id="KW-1133">Transmembrane helix</keyword>
<organism evidence="4 5">
    <name type="scientific">Elsinoe australis</name>
    <dbReference type="NCBI Taxonomy" id="40998"/>
    <lineage>
        <taxon>Eukaryota</taxon>
        <taxon>Fungi</taxon>
        <taxon>Dikarya</taxon>
        <taxon>Ascomycota</taxon>
        <taxon>Pezizomycotina</taxon>
        <taxon>Dothideomycetes</taxon>
        <taxon>Dothideomycetidae</taxon>
        <taxon>Myriangiales</taxon>
        <taxon>Elsinoaceae</taxon>
        <taxon>Elsinoe</taxon>
    </lineage>
</organism>
<protein>
    <recommendedName>
        <fullName evidence="6">Integral membrane protein</fullName>
    </recommendedName>
</protein>
<proteinExistence type="predicted"/>
<dbReference type="AlphaFoldDB" id="A0A4U7BAQ4"/>
<keyword evidence="3" id="KW-0732">Signal</keyword>